<evidence type="ECO:0000313" key="14">
    <source>
        <dbReference type="Proteomes" id="UP000294527"/>
    </source>
</evidence>
<dbReference type="InterPro" id="IPR036942">
    <property type="entry name" value="Beta-barrel_TonB_sf"/>
</dbReference>
<evidence type="ECO:0000256" key="10">
    <source>
        <dbReference type="SAM" id="SignalP"/>
    </source>
</evidence>
<organism evidence="13 14">
    <name type="scientific">Phocaeicola dorei</name>
    <dbReference type="NCBI Taxonomy" id="357276"/>
    <lineage>
        <taxon>Bacteria</taxon>
        <taxon>Pseudomonadati</taxon>
        <taxon>Bacteroidota</taxon>
        <taxon>Bacteroidia</taxon>
        <taxon>Bacteroidales</taxon>
        <taxon>Bacteroidaceae</taxon>
        <taxon>Phocaeicola</taxon>
    </lineage>
</organism>
<feature type="signal peptide" evidence="10">
    <location>
        <begin position="1"/>
        <end position="19"/>
    </location>
</feature>
<evidence type="ECO:0000256" key="9">
    <source>
        <dbReference type="RuleBase" id="RU003357"/>
    </source>
</evidence>
<keyword evidence="6 8" id="KW-0472">Membrane</keyword>
<sequence>MKKALFFIVCLCFAINMMAQTKTITGVVVDATGEPVIGASVLEVGTTNGTITDVDGNFTIQVPVGAKLDVSYIGYKTQQIVVGVPNIYKVVLKEDAEMLDEVVVTGYGMSQKRSLMTNSISKLDDKVLQNAAMSNAAQSLQGTVSGLRVTNTSGKPGSSPNIVLRGGASINKNLEGPLVVVDGLVRSMDDINPSDIESIQVLKDAASTAIYGARANNGVILVTTKKGVEGRTQITYKFKGGVNFAREGYKYLDAGDYLYYQRLGWQRTNGGTSMENQKGFGVNSGVDLAFMTEANKHLLNEGWQFMADPTDPDKTLIFRNHAGELHDLTFRNAAFTQDHYLNLSGGNDKGTFSSSLGYYSEDGQIISTNYQRVNGTINGSYRLLPVLTVNAGGSFSWSKMPDLWTYDLKSPWNGETGEYELFYRTMSMFPTWNPWNEDGSPAAGWSNQDGNPYYWKDKLTRSTTNRKTSFNIGFALEIIPQQLFLNGNSSMYYTDYQFELFEKKYQQIGQAPNTNRNASQTNTKVFQQQHALTLEYKKGFSGHNINAMLGGEYFDYQYQNLEARVSGAPTDDIPTLNAGTNRTYTTSIKTGYRILSGFARVNYDYNYRYMVSVVARYDGISKLSDNRWGFFPGISAGWNVHEEAFFKDSKFAEVVSLIKPRISYGLNGNVNGIGNFDVYGKYGSVGAYNGNLGYLNTGVVNSKLRWEKSHTFELGLDLGFFNNRVHMIMDYYNRTTSDLLTDVNLPEYTGFPSFKTNLGTISNRGFELEAKVNLLTKKDWSWDVTANTSFVKNMVKKLPFNGNVNNRQGGEQIWDPKSNSLVWVGGIQEGKSLGDIIAYKQVRILRDWDDVRNHAGDFVDEVANLYGPNKAAEYAGKPGWKPIEPGDVLWDDKNGDNIINSYDRQVVGNIYPKWTGGFSTTLNYKNWSLYGRFDYAVGHTIYNDLKARILGQYNGSFNLITDVRNSWSENNTETSIPKFYWADQNAKKNITRSNNGTTNLNNNNSTFYEKGDYLCLREVTLSYKFPKNLINKVFLTDASVYVTGQNLFYITGYDGTSPEPVMDIQANGRGGIDNGRYPTPRTVLFGLQLSF</sequence>
<proteinExistence type="inferred from homology"/>
<dbReference type="RefSeq" id="WP_132140946.1">
    <property type="nucleotide sequence ID" value="NZ_SLTU01000002.1"/>
</dbReference>
<evidence type="ECO:0000256" key="8">
    <source>
        <dbReference type="PROSITE-ProRule" id="PRU01360"/>
    </source>
</evidence>
<evidence type="ECO:0000259" key="12">
    <source>
        <dbReference type="Pfam" id="PF07715"/>
    </source>
</evidence>
<keyword evidence="4 8" id="KW-0812">Transmembrane</keyword>
<keyword evidence="5 9" id="KW-0798">TonB box</keyword>
<dbReference type="NCBIfam" id="TIGR04056">
    <property type="entry name" value="OMP_RagA_SusC"/>
    <property type="match status" value="1"/>
</dbReference>
<dbReference type="FunFam" id="2.60.40.1120:FF:000003">
    <property type="entry name" value="Outer membrane protein Omp121"/>
    <property type="match status" value="1"/>
</dbReference>
<dbReference type="NCBIfam" id="TIGR04057">
    <property type="entry name" value="SusC_RagA_signa"/>
    <property type="match status" value="1"/>
</dbReference>
<reference evidence="13 14" key="1">
    <citation type="journal article" date="2019" name="Nat. Microbiol.">
        <title>Genomic variation and strain-specific functional adaptation in the human gut microbiome during early life.</title>
        <authorList>
            <person name="Vatanen T."/>
            <person name="Plichta D.R."/>
            <person name="Somani J."/>
            <person name="Munch P.C."/>
            <person name="Arthur T.D."/>
            <person name="Hall A.B."/>
            <person name="Rudolf S."/>
            <person name="Oakeley E.J."/>
            <person name="Ke X."/>
            <person name="Young R.A."/>
            <person name="Haiser H.J."/>
            <person name="Kolde R."/>
            <person name="Yassour M."/>
            <person name="Luopajarvi K."/>
            <person name="Siljander H."/>
            <person name="Virtanen S.M."/>
            <person name="Ilonen J."/>
            <person name="Uibo R."/>
            <person name="Tillmann V."/>
            <person name="Mokurov S."/>
            <person name="Dorshakova N."/>
            <person name="Porter J.A."/>
            <person name="McHardy A.C."/>
            <person name="Lahdesmaki H."/>
            <person name="Vlamakis H."/>
            <person name="Huttenhower C."/>
            <person name="Knip M."/>
            <person name="Xavier R.J."/>
        </authorList>
    </citation>
    <scope>NUCLEOTIDE SEQUENCE [LARGE SCALE GENOMIC DNA]</scope>
    <source>
        <strain evidence="13 14">RJX1047</strain>
    </source>
</reference>
<dbReference type="InterPro" id="IPR012910">
    <property type="entry name" value="Plug_dom"/>
</dbReference>
<evidence type="ECO:0000256" key="6">
    <source>
        <dbReference type="ARBA" id="ARBA00023136"/>
    </source>
</evidence>
<evidence type="ECO:0000256" key="4">
    <source>
        <dbReference type="ARBA" id="ARBA00022692"/>
    </source>
</evidence>
<dbReference type="Gene3D" id="2.60.40.1120">
    <property type="entry name" value="Carboxypeptidase-like, regulatory domain"/>
    <property type="match status" value="1"/>
</dbReference>
<dbReference type="Pfam" id="PF13715">
    <property type="entry name" value="CarbopepD_reg_2"/>
    <property type="match status" value="1"/>
</dbReference>
<feature type="domain" description="TonB-dependent receptor-like beta-barrel" evidence="11">
    <location>
        <begin position="430"/>
        <end position="970"/>
    </location>
</feature>
<keyword evidence="3 8" id="KW-1134">Transmembrane beta strand</keyword>
<keyword evidence="10" id="KW-0732">Signal</keyword>
<evidence type="ECO:0000256" key="5">
    <source>
        <dbReference type="ARBA" id="ARBA00023077"/>
    </source>
</evidence>
<feature type="domain" description="TonB-dependent receptor plug" evidence="12">
    <location>
        <begin position="117"/>
        <end position="219"/>
    </location>
</feature>
<evidence type="ECO:0000256" key="7">
    <source>
        <dbReference type="ARBA" id="ARBA00023237"/>
    </source>
</evidence>
<keyword evidence="2 8" id="KW-0813">Transport</keyword>
<dbReference type="Pfam" id="PF00593">
    <property type="entry name" value="TonB_dep_Rec_b-barrel"/>
    <property type="match status" value="1"/>
</dbReference>
<gene>
    <name evidence="13" type="ORF">E1I98_20465</name>
</gene>
<dbReference type="Gene3D" id="2.170.130.10">
    <property type="entry name" value="TonB-dependent receptor, plug domain"/>
    <property type="match status" value="1"/>
</dbReference>
<dbReference type="InterPro" id="IPR037066">
    <property type="entry name" value="Plug_dom_sf"/>
</dbReference>
<protein>
    <submittedName>
        <fullName evidence="13">TonB-dependent receptor</fullName>
    </submittedName>
</protein>
<evidence type="ECO:0000313" key="13">
    <source>
        <dbReference type="EMBL" id="TDA73702.1"/>
    </source>
</evidence>
<dbReference type="InterPro" id="IPR023997">
    <property type="entry name" value="TonB-dep_OMP_SusC/RagA_CS"/>
</dbReference>
<dbReference type="PROSITE" id="PS52016">
    <property type="entry name" value="TONB_DEPENDENT_REC_3"/>
    <property type="match status" value="1"/>
</dbReference>
<dbReference type="InterPro" id="IPR039426">
    <property type="entry name" value="TonB-dep_rcpt-like"/>
</dbReference>
<dbReference type="InterPro" id="IPR000531">
    <property type="entry name" value="Beta-barrel_TonB"/>
</dbReference>
<dbReference type="SUPFAM" id="SSF56935">
    <property type="entry name" value="Porins"/>
    <property type="match status" value="1"/>
</dbReference>
<dbReference type="InterPro" id="IPR023996">
    <property type="entry name" value="TonB-dep_OMP_SusC/RagA"/>
</dbReference>
<dbReference type="GO" id="GO:0009279">
    <property type="term" value="C:cell outer membrane"/>
    <property type="evidence" value="ECO:0007669"/>
    <property type="project" value="UniProtKB-SubCell"/>
</dbReference>
<dbReference type="InterPro" id="IPR008969">
    <property type="entry name" value="CarboxyPept-like_regulatory"/>
</dbReference>
<comment type="similarity">
    <text evidence="8 9">Belongs to the TonB-dependent receptor family.</text>
</comment>
<dbReference type="EMBL" id="SLTU01000002">
    <property type="protein sequence ID" value="TDA73702.1"/>
    <property type="molecule type" value="Genomic_DNA"/>
</dbReference>
<dbReference type="AlphaFoldDB" id="A0A4R4GDR7"/>
<dbReference type="Pfam" id="PF07715">
    <property type="entry name" value="Plug"/>
    <property type="match status" value="1"/>
</dbReference>
<accession>A0A4R4GDR7</accession>
<evidence type="ECO:0000256" key="3">
    <source>
        <dbReference type="ARBA" id="ARBA00022452"/>
    </source>
</evidence>
<keyword evidence="13" id="KW-0675">Receptor</keyword>
<dbReference type="Proteomes" id="UP000294527">
    <property type="component" value="Unassembled WGS sequence"/>
</dbReference>
<feature type="chain" id="PRO_5020832303" evidence="10">
    <location>
        <begin position="20"/>
        <end position="1091"/>
    </location>
</feature>
<dbReference type="Gene3D" id="2.40.170.20">
    <property type="entry name" value="TonB-dependent receptor, beta-barrel domain"/>
    <property type="match status" value="1"/>
</dbReference>
<evidence type="ECO:0000259" key="11">
    <source>
        <dbReference type="Pfam" id="PF00593"/>
    </source>
</evidence>
<evidence type="ECO:0000256" key="1">
    <source>
        <dbReference type="ARBA" id="ARBA00004571"/>
    </source>
</evidence>
<dbReference type="SUPFAM" id="SSF49464">
    <property type="entry name" value="Carboxypeptidase regulatory domain-like"/>
    <property type="match status" value="1"/>
</dbReference>
<keyword evidence="7 8" id="KW-0998">Cell outer membrane</keyword>
<comment type="subcellular location">
    <subcellularLocation>
        <location evidence="1 8">Cell outer membrane</location>
        <topology evidence="1 8">Multi-pass membrane protein</topology>
    </subcellularLocation>
</comment>
<evidence type="ECO:0000256" key="2">
    <source>
        <dbReference type="ARBA" id="ARBA00022448"/>
    </source>
</evidence>
<comment type="caution">
    <text evidence="13">The sequence shown here is derived from an EMBL/GenBank/DDBJ whole genome shotgun (WGS) entry which is preliminary data.</text>
</comment>
<name>A0A4R4GDR7_9BACT</name>